<evidence type="ECO:0000256" key="1">
    <source>
        <dbReference type="SAM" id="MobiDB-lite"/>
    </source>
</evidence>
<reference evidence="2 3" key="1">
    <citation type="submission" date="2017-03" db="EMBL/GenBank/DDBJ databases">
        <title>Complete genome sequence of Candidatus 'Thiodictyon syntrophicum' sp. nov. strain Cad16T, a photolithoautotroph purple sulfur bacterium isolated from an alpine meromictic lake.</title>
        <authorList>
            <person name="Luedin S.M."/>
            <person name="Pothier J.F."/>
            <person name="Danza F."/>
            <person name="Storelli N."/>
            <person name="Wittwer M."/>
            <person name="Tonolla M."/>
        </authorList>
    </citation>
    <scope>NUCLEOTIDE SEQUENCE [LARGE SCALE GENOMIC DNA]</scope>
    <source>
        <strain evidence="2 3">Cad16T</strain>
    </source>
</reference>
<dbReference type="KEGG" id="tsy:THSYN_12120"/>
<dbReference type="AlphaFoldDB" id="A0A2K8U9C0"/>
<organism evidence="2 3">
    <name type="scientific">Candidatus Thiodictyon syntrophicum</name>
    <dbReference type="NCBI Taxonomy" id="1166950"/>
    <lineage>
        <taxon>Bacteria</taxon>
        <taxon>Pseudomonadati</taxon>
        <taxon>Pseudomonadota</taxon>
        <taxon>Gammaproteobacteria</taxon>
        <taxon>Chromatiales</taxon>
        <taxon>Chromatiaceae</taxon>
        <taxon>Thiodictyon</taxon>
    </lineage>
</organism>
<accession>A0A2K8U9C0</accession>
<dbReference type="Pfam" id="PF03683">
    <property type="entry name" value="UPF0175"/>
    <property type="match status" value="1"/>
</dbReference>
<dbReference type="InterPro" id="IPR005368">
    <property type="entry name" value="UPF0175"/>
</dbReference>
<sequence>MRIPSCAGPGASYRPAALRKLSGATAEMLSTKEFVDARLYPDEPTLIQDALRHLVRARPELRIDLAVHKYGAGDISLAKVAELAGISWAQMKDVLLEKGVAPRLGPDDTDEARDEAEVLRAASRTLP</sequence>
<keyword evidence="3" id="KW-1185">Reference proteome</keyword>
<dbReference type="EMBL" id="CP020370">
    <property type="protein sequence ID" value="AUB81631.1"/>
    <property type="molecule type" value="Genomic_DNA"/>
</dbReference>
<evidence type="ECO:0000313" key="3">
    <source>
        <dbReference type="Proteomes" id="UP000232638"/>
    </source>
</evidence>
<protein>
    <submittedName>
        <fullName evidence="2">Uncharacterized protein</fullName>
    </submittedName>
</protein>
<feature type="region of interest" description="Disordered" evidence="1">
    <location>
        <begin position="101"/>
        <end position="127"/>
    </location>
</feature>
<proteinExistence type="predicted"/>
<evidence type="ECO:0000313" key="2">
    <source>
        <dbReference type="EMBL" id="AUB81631.1"/>
    </source>
</evidence>
<gene>
    <name evidence="2" type="ORF">THSYN_12120</name>
</gene>
<dbReference type="Proteomes" id="UP000232638">
    <property type="component" value="Chromosome"/>
</dbReference>
<name>A0A2K8U9C0_9GAMM</name>